<dbReference type="PANTHER" id="PTHR42759:SF1">
    <property type="entry name" value="MAGNESIUM-CHELATASE SUBUNIT CHLD"/>
    <property type="match status" value="1"/>
</dbReference>
<dbReference type="GO" id="GO:0016887">
    <property type="term" value="F:ATP hydrolysis activity"/>
    <property type="evidence" value="ECO:0007669"/>
    <property type="project" value="InterPro"/>
</dbReference>
<dbReference type="Gene3D" id="1.10.8.80">
    <property type="entry name" value="Magnesium chelatase subunit I, C-Terminal domain"/>
    <property type="match status" value="1"/>
</dbReference>
<evidence type="ECO:0000256" key="2">
    <source>
        <dbReference type="ARBA" id="ARBA00022840"/>
    </source>
</evidence>
<keyword evidence="6" id="KW-1185">Reference proteome</keyword>
<dbReference type="AlphaFoldDB" id="A0AA97I2F1"/>
<protein>
    <submittedName>
        <fullName evidence="5">MoxR family ATPase</fullName>
    </submittedName>
</protein>
<dbReference type="InterPro" id="IPR050764">
    <property type="entry name" value="CbbQ/NirQ/NorQ/GpvN"/>
</dbReference>
<dbReference type="SUPFAM" id="SSF52540">
    <property type="entry name" value="P-loop containing nucleoside triphosphate hydrolases"/>
    <property type="match status" value="1"/>
</dbReference>
<dbReference type="CDD" id="cd00009">
    <property type="entry name" value="AAA"/>
    <property type="match status" value="1"/>
</dbReference>
<dbReference type="Gene3D" id="3.40.50.300">
    <property type="entry name" value="P-loop containing nucleotide triphosphate hydrolases"/>
    <property type="match status" value="1"/>
</dbReference>
<accession>A0AA97I2F1</accession>
<evidence type="ECO:0000256" key="1">
    <source>
        <dbReference type="ARBA" id="ARBA00022741"/>
    </source>
</evidence>
<reference evidence="5 6" key="1">
    <citation type="submission" date="2023-10" db="EMBL/GenBank/DDBJ databases">
        <title>Complete genome sequence of a Sphingomonadaceae bacterium.</title>
        <authorList>
            <person name="Yan C."/>
        </authorList>
    </citation>
    <scope>NUCLEOTIDE SEQUENCE [LARGE SCALE GENOMIC DNA]</scope>
    <source>
        <strain evidence="5 6">SCSIO 66989</strain>
    </source>
</reference>
<gene>
    <name evidence="5" type="ORF">RB602_05525</name>
</gene>
<dbReference type="SMART" id="SM00382">
    <property type="entry name" value="AAA"/>
    <property type="match status" value="1"/>
</dbReference>
<dbReference type="GO" id="GO:0005524">
    <property type="term" value="F:ATP binding"/>
    <property type="evidence" value="ECO:0007669"/>
    <property type="project" value="UniProtKB-KW"/>
</dbReference>
<dbReference type="InterPro" id="IPR027417">
    <property type="entry name" value="P-loop_NTPase"/>
</dbReference>
<keyword evidence="1" id="KW-0547">Nucleotide-binding</keyword>
<dbReference type="Pfam" id="PF17863">
    <property type="entry name" value="AAA_lid_2"/>
    <property type="match status" value="1"/>
</dbReference>
<name>A0AA97I2F1_9SPHN</name>
<dbReference type="InterPro" id="IPR003593">
    <property type="entry name" value="AAA+_ATPase"/>
</dbReference>
<dbReference type="InterPro" id="IPR011703">
    <property type="entry name" value="ATPase_AAA-3"/>
</dbReference>
<dbReference type="Pfam" id="PF07726">
    <property type="entry name" value="AAA_3"/>
    <property type="match status" value="1"/>
</dbReference>
<dbReference type="InterPro" id="IPR041628">
    <property type="entry name" value="ChlI/MoxR_AAA_lid"/>
</dbReference>
<sequence length="319" mass="35155">MTDIASVQSLAEQIRAEIAKAVVGQEEVVDHLLIALFSGGHILLEGPPGTAKTFLAQCFAATLSLDYGRIQFTPDLMPGDILGSNLFNFQTSQFTLTRGPIFCELLLADEINRTPPKTQAALLEAMQERAVTIDGERHMLLDQFMVVATQNPIEQQGVYPLPEAQLDRFLFKVIVDYPSHEEERNIVATYGQRPRVQRPGDLEVKGVVDKPKLAEALDVVRQVKLVDDIVDYIVRLVRATRDNSALESGASPRAAVMLANAARARAVLHGRDYAIPDDVKALAGSVLRHRIMLSPTAEIEGRQVEDIVDSLIEQTEAPR</sequence>
<proteinExistence type="inferred from homology"/>
<dbReference type="FunFam" id="3.40.50.300:FF:000640">
    <property type="entry name" value="MoxR family ATPase"/>
    <property type="match status" value="1"/>
</dbReference>
<dbReference type="EMBL" id="CP136594">
    <property type="protein sequence ID" value="WOE76173.1"/>
    <property type="molecule type" value="Genomic_DNA"/>
</dbReference>
<dbReference type="RefSeq" id="WP_317083688.1">
    <property type="nucleotide sequence ID" value="NZ_CP136594.1"/>
</dbReference>
<dbReference type="PIRSF" id="PIRSF002849">
    <property type="entry name" value="AAA_ATPase_chaperone_MoxR_prd"/>
    <property type="match status" value="1"/>
</dbReference>
<evidence type="ECO:0000313" key="5">
    <source>
        <dbReference type="EMBL" id="WOE76173.1"/>
    </source>
</evidence>
<dbReference type="PANTHER" id="PTHR42759">
    <property type="entry name" value="MOXR FAMILY PROTEIN"/>
    <property type="match status" value="1"/>
</dbReference>
<evidence type="ECO:0000256" key="3">
    <source>
        <dbReference type="ARBA" id="ARBA00061607"/>
    </source>
</evidence>
<dbReference type="Proteomes" id="UP001302429">
    <property type="component" value="Chromosome"/>
</dbReference>
<dbReference type="KEGG" id="acoa:RB602_05525"/>
<evidence type="ECO:0000259" key="4">
    <source>
        <dbReference type="SMART" id="SM00382"/>
    </source>
</evidence>
<feature type="domain" description="AAA+ ATPase" evidence="4">
    <location>
        <begin position="38"/>
        <end position="179"/>
    </location>
</feature>
<comment type="similarity">
    <text evidence="3">Belongs to the MoxR family.</text>
</comment>
<evidence type="ECO:0000313" key="6">
    <source>
        <dbReference type="Proteomes" id="UP001302429"/>
    </source>
</evidence>
<keyword evidence="2" id="KW-0067">ATP-binding</keyword>
<organism evidence="5 6">
    <name type="scientific">Alterisphingorhabdus coralli</name>
    <dbReference type="NCBI Taxonomy" id="3071408"/>
    <lineage>
        <taxon>Bacteria</taxon>
        <taxon>Pseudomonadati</taxon>
        <taxon>Pseudomonadota</taxon>
        <taxon>Alphaproteobacteria</taxon>
        <taxon>Sphingomonadales</taxon>
        <taxon>Sphingomonadaceae</taxon>
        <taxon>Alterisphingorhabdus (ex Yan et al. 2024)</taxon>
    </lineage>
</organism>